<dbReference type="InterPro" id="IPR006913">
    <property type="entry name" value="CENP-V/GFA"/>
</dbReference>
<evidence type="ECO:0000259" key="5">
    <source>
        <dbReference type="PROSITE" id="PS51891"/>
    </source>
</evidence>
<sequence>MTETVTGGCRCGAVRYEAEGAPEHHALCHCEDCRRSAGAPVVGWLAFKRAQVRVTGSPTTFQPSADVVRQFCGACGTGLFYINEAVLPGLIDIQSATLDDAASMPPGAHIQVAERLPWMTDLDALPAFERYPGM</sequence>
<keyword evidence="3" id="KW-0862">Zinc</keyword>
<keyword evidence="2" id="KW-0479">Metal-binding</keyword>
<dbReference type="PANTHER" id="PTHR33337">
    <property type="entry name" value="GFA DOMAIN-CONTAINING PROTEIN"/>
    <property type="match status" value="1"/>
</dbReference>
<accession>A0A1I6JMW2</accession>
<dbReference type="Pfam" id="PF04828">
    <property type="entry name" value="GFA"/>
    <property type="match status" value="1"/>
</dbReference>
<evidence type="ECO:0000256" key="2">
    <source>
        <dbReference type="ARBA" id="ARBA00022723"/>
    </source>
</evidence>
<dbReference type="STRING" id="1166337.SAMN05192580_0557"/>
<name>A0A1I6JMW2_9SPHN</name>
<reference evidence="6 7" key="1">
    <citation type="submission" date="2016-10" db="EMBL/GenBank/DDBJ databases">
        <authorList>
            <person name="de Groot N.N."/>
        </authorList>
    </citation>
    <scope>NUCLEOTIDE SEQUENCE [LARGE SCALE GENOMIC DNA]</scope>
    <source>
        <strain evidence="6 7">S5-249</strain>
    </source>
</reference>
<dbReference type="SUPFAM" id="SSF51316">
    <property type="entry name" value="Mss4-like"/>
    <property type="match status" value="1"/>
</dbReference>
<comment type="similarity">
    <text evidence="1">Belongs to the Gfa family.</text>
</comment>
<dbReference type="GO" id="GO:0046872">
    <property type="term" value="F:metal ion binding"/>
    <property type="evidence" value="ECO:0007669"/>
    <property type="project" value="UniProtKB-KW"/>
</dbReference>
<dbReference type="InterPro" id="IPR011057">
    <property type="entry name" value="Mss4-like_sf"/>
</dbReference>
<keyword evidence="4" id="KW-0456">Lyase</keyword>
<evidence type="ECO:0000256" key="3">
    <source>
        <dbReference type="ARBA" id="ARBA00022833"/>
    </source>
</evidence>
<dbReference type="OrthoDB" id="7186766at2"/>
<protein>
    <submittedName>
        <fullName evidence="6">Uncharacterized conserved protein</fullName>
    </submittedName>
</protein>
<dbReference type="GO" id="GO:0016846">
    <property type="term" value="F:carbon-sulfur lyase activity"/>
    <property type="evidence" value="ECO:0007669"/>
    <property type="project" value="InterPro"/>
</dbReference>
<evidence type="ECO:0000256" key="1">
    <source>
        <dbReference type="ARBA" id="ARBA00005495"/>
    </source>
</evidence>
<dbReference type="Gene3D" id="3.90.1590.10">
    <property type="entry name" value="glutathione-dependent formaldehyde- activating enzyme (gfa)"/>
    <property type="match status" value="1"/>
</dbReference>
<gene>
    <name evidence="6" type="ORF">SAMN05192580_0557</name>
</gene>
<dbReference type="RefSeq" id="WP_093310345.1">
    <property type="nucleotide sequence ID" value="NZ_FOZG01000001.1"/>
</dbReference>
<dbReference type="EMBL" id="FOZG01000001">
    <property type="protein sequence ID" value="SFR80313.1"/>
    <property type="molecule type" value="Genomic_DNA"/>
</dbReference>
<keyword evidence="7" id="KW-1185">Reference proteome</keyword>
<evidence type="ECO:0000256" key="4">
    <source>
        <dbReference type="ARBA" id="ARBA00023239"/>
    </source>
</evidence>
<proteinExistence type="inferred from homology"/>
<dbReference type="PROSITE" id="PS51891">
    <property type="entry name" value="CENP_V_GFA"/>
    <property type="match status" value="1"/>
</dbReference>
<dbReference type="PANTHER" id="PTHR33337:SF40">
    <property type="entry name" value="CENP-V_GFA DOMAIN-CONTAINING PROTEIN-RELATED"/>
    <property type="match status" value="1"/>
</dbReference>
<evidence type="ECO:0000313" key="6">
    <source>
        <dbReference type="EMBL" id="SFR80313.1"/>
    </source>
</evidence>
<organism evidence="6 7">
    <name type="scientific">Sphingomonas jatrophae</name>
    <dbReference type="NCBI Taxonomy" id="1166337"/>
    <lineage>
        <taxon>Bacteria</taxon>
        <taxon>Pseudomonadati</taxon>
        <taxon>Pseudomonadota</taxon>
        <taxon>Alphaproteobacteria</taxon>
        <taxon>Sphingomonadales</taxon>
        <taxon>Sphingomonadaceae</taxon>
        <taxon>Sphingomonas</taxon>
    </lineage>
</organism>
<feature type="domain" description="CENP-V/GFA" evidence="5">
    <location>
        <begin position="5"/>
        <end position="119"/>
    </location>
</feature>
<evidence type="ECO:0000313" key="7">
    <source>
        <dbReference type="Proteomes" id="UP000198824"/>
    </source>
</evidence>
<dbReference type="AlphaFoldDB" id="A0A1I6JMW2"/>
<dbReference type="Proteomes" id="UP000198824">
    <property type="component" value="Unassembled WGS sequence"/>
</dbReference>